<dbReference type="GO" id="GO:0015031">
    <property type="term" value="P:protein transport"/>
    <property type="evidence" value="ECO:0007669"/>
    <property type="project" value="UniProtKB-KW"/>
</dbReference>
<dbReference type="FunFam" id="1.20.940.10:FF:000001">
    <property type="entry name" value="Protein transport protein Sec31A isoform A"/>
    <property type="match status" value="1"/>
</dbReference>
<keyword evidence="10" id="KW-0653">Protein transport</keyword>
<protein>
    <recommendedName>
        <fullName evidence="14">Protein transport protein Sec31A</fullName>
    </recommendedName>
    <alternativeName>
        <fullName evidence="16">SEC31-like protein 1</fullName>
    </alternativeName>
    <alternativeName>
        <fullName evidence="15">SEC31-related protein A</fullName>
    </alternativeName>
</protein>
<dbReference type="SUPFAM" id="SSF50978">
    <property type="entry name" value="WD40 repeat-like"/>
    <property type="match status" value="1"/>
</dbReference>
<dbReference type="InterPro" id="IPR036322">
    <property type="entry name" value="WD40_repeat_dom_sf"/>
</dbReference>
<feature type="region of interest" description="Disordered" evidence="18">
    <location>
        <begin position="808"/>
        <end position="836"/>
    </location>
</feature>
<evidence type="ECO:0000256" key="10">
    <source>
        <dbReference type="ARBA" id="ARBA00022927"/>
    </source>
</evidence>
<evidence type="ECO:0000256" key="6">
    <source>
        <dbReference type="ARBA" id="ARBA00022574"/>
    </source>
</evidence>
<comment type="similarity">
    <text evidence="3">Belongs to the WD repeat SEC31 family.</text>
</comment>
<keyword evidence="12" id="KW-0968">Cytoplasmic vesicle</keyword>
<keyword evidence="21" id="KW-1185">Reference proteome</keyword>
<sequence>MKLKEINRTAIQAWSPAQHHPVYLATGTSAQQLDATFSTSASLEIFELDLAEHSLDMKSSVSYISLWGPHESDSEDFPMGVLIAGGENGNIILYDPSKIVSGSSEVVIDQSSKHTGPVRALDVNSFQTNLVASGANESEIYIWDLNSFNSPMTPGPKSQPLEDISCVAWNRQVQHILASASPSGRASVWDLRKNDLIIKVSDHSNRMHCSGLAWNPDVATQLVLASEDDRMPVIQMWDLRFATSPLKVLENHTRGVLAIAWSLADPELLLSCGKDNRILCWNPNTAEVLYELPTSTQWCFDIQWCPRNPAVLSAASFDGHISVYSIMGGSNDAVSSRQADQISTSFGNLDPFGTGQTLPPLQLPHSTAAKTSVTPLKKPPKWIRRPVGASFAFGGKLVSLDNSQPSQQQQQHVVRISQVVTETTFLERSNQLQATLSSGSFVEFCQTKISAAPNEFERTVWSFLKVNFESDSRGKYLELLGYKKEELAQKVAEALEAKDSQPEQVVSFPVTLVNLLVDVDGLITQALLTGDFESAVDLCLHDDRMADSIILAIAGGPELLEKTQKKYFSKSQSKISKLISAVVMKDWRNILETCDLHSWRESLAAVMTYAKPDEFSSLCGLLGSRLDRAEDQALQTQACLCYICAGSLEKLVTSWAKEQDSHCPLSLQDLVEKVVILQQAVEKSKGSAASIVGPLLAQKMSQYASLLASQGSLDTALSYLPNTDQVTELTYCPAIYNPLQYSSSIAPPPLPPSSSASAPMYPGPYSHSQPPAPSAYHSAPATHPPPPACPSSSFSPALLAGGASFQHGGLGSPASHLPPPPTGPTGTEQPVPPALVPASQRTGLHQRQNLTGSAGIFMEIYGFAVVNLFPTLQPLQSIPTEKITKKPIPEEHLILKTTFEGLIQKCLAAAADPQTKRKLDDATKRLEFLYDKLRDQSLSPAIVGGLHNIAQSIESRAYTDGLGIHTHIVSSSNFSETSAFMPVLKVVLTQANKLGV</sequence>
<evidence type="ECO:0000256" key="3">
    <source>
        <dbReference type="ARBA" id="ARBA00009358"/>
    </source>
</evidence>
<keyword evidence="9" id="KW-0931">ER-Golgi transport</keyword>
<feature type="region of interest" description="Disordered" evidence="18">
    <location>
        <begin position="747"/>
        <end position="793"/>
    </location>
</feature>
<keyword evidence="4" id="KW-0813">Transport</keyword>
<evidence type="ECO:0000256" key="4">
    <source>
        <dbReference type="ARBA" id="ARBA00022448"/>
    </source>
</evidence>
<dbReference type="Gene3D" id="2.130.10.10">
    <property type="entry name" value="YVTN repeat-like/Quinoprotein amine dehydrogenase"/>
    <property type="match status" value="1"/>
</dbReference>
<comment type="function">
    <text evidence="13">Component of the coat protein complex II (COPII) which promotes the formation of transport vesicles from the endoplasmic reticulum (ER). The coat has two main functions, the physical deformation of the endoplasmic reticulum membrane into vesicles and the selection of cargo molecules.</text>
</comment>
<dbReference type="FunFam" id="2.130.10.10:FF:000009">
    <property type="entry name" value="Protein transport protein Sec31A isoform A"/>
    <property type="match status" value="1"/>
</dbReference>
<evidence type="ECO:0000259" key="19">
    <source>
        <dbReference type="PROSITE" id="PS50927"/>
    </source>
</evidence>
<keyword evidence="8" id="KW-0256">Endoplasmic reticulum</keyword>
<dbReference type="Ensembl" id="ENSDCDT00010013901.1">
    <property type="protein sequence ID" value="ENSDCDP00010013191.1"/>
    <property type="gene ID" value="ENSDCDG00010004579.1"/>
</dbReference>
<dbReference type="AlphaFoldDB" id="A0AAY4B0C3"/>
<evidence type="ECO:0000256" key="13">
    <source>
        <dbReference type="ARBA" id="ARBA00025471"/>
    </source>
</evidence>
<comment type="subcellular location">
    <subcellularLocation>
        <location evidence="1">Cytoplasmic vesicle</location>
        <location evidence="1">COPII-coated vesicle membrane</location>
        <topology evidence="1">Peripheral membrane protein</topology>
        <orientation evidence="1">Cytoplasmic side</orientation>
    </subcellularLocation>
    <subcellularLocation>
        <location evidence="2">Endoplasmic reticulum membrane</location>
        <topology evidence="2">Peripheral membrane protein</topology>
    </subcellularLocation>
</comment>
<keyword evidence="6 17" id="KW-0853">WD repeat</keyword>
<reference evidence="20 21" key="1">
    <citation type="submission" date="2020-06" db="EMBL/GenBank/DDBJ databases">
        <authorList>
            <consortium name="Wellcome Sanger Institute Data Sharing"/>
        </authorList>
    </citation>
    <scope>NUCLEOTIDE SEQUENCE [LARGE SCALE GENOMIC DNA]</scope>
</reference>
<dbReference type="Proteomes" id="UP000694580">
    <property type="component" value="Chromosome 3"/>
</dbReference>
<dbReference type="PANTHER" id="PTHR13923:SF23">
    <property type="entry name" value="PROTEIN TRANSPORT PROTEIN SEC31A"/>
    <property type="match status" value="1"/>
</dbReference>
<evidence type="ECO:0000256" key="2">
    <source>
        <dbReference type="ARBA" id="ARBA00004406"/>
    </source>
</evidence>
<evidence type="ECO:0000256" key="17">
    <source>
        <dbReference type="PROSITE-ProRule" id="PRU00221"/>
    </source>
</evidence>
<evidence type="ECO:0000256" key="15">
    <source>
        <dbReference type="ARBA" id="ARBA00041470"/>
    </source>
</evidence>
<dbReference type="GO" id="GO:0090110">
    <property type="term" value="P:COPII-coated vesicle cargo loading"/>
    <property type="evidence" value="ECO:0007669"/>
    <property type="project" value="TreeGrafter"/>
</dbReference>
<dbReference type="InterPro" id="IPR015943">
    <property type="entry name" value="WD40/YVTN_repeat-like_dom_sf"/>
</dbReference>
<feature type="domain" description="Bulb-type lectin" evidence="19">
    <location>
        <begin position="1"/>
        <end position="106"/>
    </location>
</feature>
<dbReference type="PANTHER" id="PTHR13923">
    <property type="entry name" value="SEC31-RELATED PROTEIN"/>
    <property type="match status" value="1"/>
</dbReference>
<keyword evidence="7" id="KW-0677">Repeat</keyword>
<dbReference type="InterPro" id="IPR040251">
    <property type="entry name" value="SEC31-like"/>
</dbReference>
<name>A0AAY4B0C3_9TELE</name>
<dbReference type="InterPro" id="IPR001480">
    <property type="entry name" value="Bulb-type_lectin_dom"/>
</dbReference>
<dbReference type="GeneTree" id="ENSGT00390000003175"/>
<accession>A0AAY4B0C3</accession>
<dbReference type="PROSITE" id="PS50082">
    <property type="entry name" value="WD_REPEATS_2"/>
    <property type="match status" value="2"/>
</dbReference>
<dbReference type="GO" id="GO:0070971">
    <property type="term" value="C:endoplasmic reticulum exit site"/>
    <property type="evidence" value="ECO:0007669"/>
    <property type="project" value="TreeGrafter"/>
</dbReference>
<dbReference type="GO" id="GO:0005789">
    <property type="term" value="C:endoplasmic reticulum membrane"/>
    <property type="evidence" value="ECO:0007669"/>
    <property type="project" value="UniProtKB-SubCell"/>
</dbReference>
<feature type="compositionally biased region" description="Low complexity" evidence="18">
    <location>
        <begin position="753"/>
        <end position="781"/>
    </location>
</feature>
<dbReference type="Pfam" id="PF00400">
    <property type="entry name" value="WD40"/>
    <property type="match status" value="1"/>
</dbReference>
<evidence type="ECO:0000256" key="18">
    <source>
        <dbReference type="SAM" id="MobiDB-lite"/>
    </source>
</evidence>
<evidence type="ECO:0000256" key="7">
    <source>
        <dbReference type="ARBA" id="ARBA00022737"/>
    </source>
</evidence>
<evidence type="ECO:0000256" key="14">
    <source>
        <dbReference type="ARBA" id="ARBA00039468"/>
    </source>
</evidence>
<dbReference type="GO" id="GO:0005198">
    <property type="term" value="F:structural molecule activity"/>
    <property type="evidence" value="ECO:0007669"/>
    <property type="project" value="TreeGrafter"/>
</dbReference>
<evidence type="ECO:0000256" key="8">
    <source>
        <dbReference type="ARBA" id="ARBA00022824"/>
    </source>
</evidence>
<dbReference type="SMART" id="SM00320">
    <property type="entry name" value="WD40"/>
    <property type="match status" value="6"/>
</dbReference>
<evidence type="ECO:0000256" key="11">
    <source>
        <dbReference type="ARBA" id="ARBA00023136"/>
    </source>
</evidence>
<dbReference type="Gene3D" id="1.25.40.1030">
    <property type="match status" value="1"/>
</dbReference>
<feature type="repeat" description="WD" evidence="17">
    <location>
        <begin position="111"/>
        <end position="153"/>
    </location>
</feature>
<keyword evidence="5" id="KW-0963">Cytoplasm</keyword>
<evidence type="ECO:0000256" key="1">
    <source>
        <dbReference type="ARBA" id="ARBA00004299"/>
    </source>
</evidence>
<reference evidence="20" key="3">
    <citation type="submission" date="2025-09" db="UniProtKB">
        <authorList>
            <consortium name="Ensembl"/>
        </authorList>
    </citation>
    <scope>IDENTIFICATION</scope>
</reference>
<evidence type="ECO:0000313" key="20">
    <source>
        <dbReference type="Ensembl" id="ENSDCDP00010013191.1"/>
    </source>
</evidence>
<evidence type="ECO:0000256" key="12">
    <source>
        <dbReference type="ARBA" id="ARBA00023329"/>
    </source>
</evidence>
<dbReference type="InterPro" id="IPR001680">
    <property type="entry name" value="WD40_rpt"/>
</dbReference>
<dbReference type="GO" id="GO:0007029">
    <property type="term" value="P:endoplasmic reticulum organization"/>
    <property type="evidence" value="ECO:0007669"/>
    <property type="project" value="TreeGrafter"/>
</dbReference>
<dbReference type="PROSITE" id="PS50927">
    <property type="entry name" value="BULB_LECTIN"/>
    <property type="match status" value="1"/>
</dbReference>
<evidence type="ECO:0000313" key="21">
    <source>
        <dbReference type="Proteomes" id="UP000694580"/>
    </source>
</evidence>
<reference evidence="20" key="2">
    <citation type="submission" date="2025-08" db="UniProtKB">
        <authorList>
            <consortium name="Ensembl"/>
        </authorList>
    </citation>
    <scope>IDENTIFICATION</scope>
</reference>
<evidence type="ECO:0000256" key="5">
    <source>
        <dbReference type="ARBA" id="ARBA00022490"/>
    </source>
</evidence>
<gene>
    <name evidence="20" type="primary">SEC31A</name>
</gene>
<evidence type="ECO:0000256" key="16">
    <source>
        <dbReference type="ARBA" id="ARBA00043112"/>
    </source>
</evidence>
<dbReference type="GO" id="GO:0030127">
    <property type="term" value="C:COPII vesicle coat"/>
    <property type="evidence" value="ECO:0007669"/>
    <property type="project" value="TreeGrafter"/>
</dbReference>
<keyword evidence="11" id="KW-0472">Membrane</keyword>
<proteinExistence type="inferred from homology"/>
<feature type="repeat" description="WD" evidence="17">
    <location>
        <begin position="249"/>
        <end position="291"/>
    </location>
</feature>
<organism evidence="20 21">
    <name type="scientific">Denticeps clupeoides</name>
    <name type="common">denticle herring</name>
    <dbReference type="NCBI Taxonomy" id="299321"/>
    <lineage>
        <taxon>Eukaryota</taxon>
        <taxon>Metazoa</taxon>
        <taxon>Chordata</taxon>
        <taxon>Craniata</taxon>
        <taxon>Vertebrata</taxon>
        <taxon>Euteleostomi</taxon>
        <taxon>Actinopterygii</taxon>
        <taxon>Neopterygii</taxon>
        <taxon>Teleostei</taxon>
        <taxon>Clupei</taxon>
        <taxon>Clupeiformes</taxon>
        <taxon>Denticipitoidei</taxon>
        <taxon>Denticipitidae</taxon>
        <taxon>Denticeps</taxon>
    </lineage>
</organism>
<dbReference type="Gene3D" id="1.20.940.10">
    <property type="entry name" value="Functional domain of the splicing factor Prp18"/>
    <property type="match status" value="1"/>
</dbReference>
<evidence type="ECO:0000256" key="9">
    <source>
        <dbReference type="ARBA" id="ARBA00022892"/>
    </source>
</evidence>